<organism evidence="2 3">
    <name type="scientific">Gigaspora margarita</name>
    <dbReference type="NCBI Taxonomy" id="4874"/>
    <lineage>
        <taxon>Eukaryota</taxon>
        <taxon>Fungi</taxon>
        <taxon>Fungi incertae sedis</taxon>
        <taxon>Mucoromycota</taxon>
        <taxon>Glomeromycotina</taxon>
        <taxon>Glomeromycetes</taxon>
        <taxon>Diversisporales</taxon>
        <taxon>Gigasporaceae</taxon>
        <taxon>Gigaspora</taxon>
    </lineage>
</organism>
<dbReference type="InterPro" id="IPR008906">
    <property type="entry name" value="HATC_C_dom"/>
</dbReference>
<accession>A0ABN7WXZ5</accession>
<name>A0ABN7WXZ5_GIGMA</name>
<evidence type="ECO:0000313" key="3">
    <source>
        <dbReference type="Proteomes" id="UP000789901"/>
    </source>
</evidence>
<proteinExistence type="predicted"/>
<protein>
    <submittedName>
        <fullName evidence="2">29152_t:CDS:1</fullName>
    </submittedName>
</protein>
<gene>
    <name evidence="2" type="ORF">GMARGA_LOCUS36493</name>
</gene>
<comment type="caution">
    <text evidence="2">The sequence shown here is derived from an EMBL/GenBank/DDBJ whole genome shotgun (WGS) entry which is preliminary data.</text>
</comment>
<feature type="non-terminal residue" evidence="2">
    <location>
        <position position="1"/>
    </location>
</feature>
<dbReference type="Pfam" id="PF05699">
    <property type="entry name" value="Dimer_Tnp_hAT"/>
    <property type="match status" value="1"/>
</dbReference>
<dbReference type="InterPro" id="IPR012337">
    <property type="entry name" value="RNaseH-like_sf"/>
</dbReference>
<reference evidence="2 3" key="1">
    <citation type="submission" date="2021-06" db="EMBL/GenBank/DDBJ databases">
        <authorList>
            <person name="Kallberg Y."/>
            <person name="Tangrot J."/>
            <person name="Rosling A."/>
        </authorList>
    </citation>
    <scope>NUCLEOTIDE SEQUENCE [LARGE SCALE GENOMIC DNA]</scope>
    <source>
        <strain evidence="2 3">120-4 pot B 10/14</strain>
    </source>
</reference>
<sequence length="152" mass="17440">NSIKSEVSGITLLCSLSSKNANSSKTVEQPSKQQRTDPIWTIIEETNNKNYFSNNPSRLYFKKHLKCTLTTENSEHKHDIFDEYLSSAKEDCNVLEFWKIWSNDLCYATLTQMAQDYLVVQATSVASKQIFLVAKYTISPTRNQLSPENVYI</sequence>
<dbReference type="SUPFAM" id="SSF53098">
    <property type="entry name" value="Ribonuclease H-like"/>
    <property type="match status" value="1"/>
</dbReference>
<evidence type="ECO:0000259" key="1">
    <source>
        <dbReference type="Pfam" id="PF05699"/>
    </source>
</evidence>
<dbReference type="EMBL" id="CAJVQB010072126">
    <property type="protein sequence ID" value="CAG8843343.1"/>
    <property type="molecule type" value="Genomic_DNA"/>
</dbReference>
<keyword evidence="3" id="KW-1185">Reference proteome</keyword>
<evidence type="ECO:0000313" key="2">
    <source>
        <dbReference type="EMBL" id="CAG8843343.1"/>
    </source>
</evidence>
<dbReference type="Proteomes" id="UP000789901">
    <property type="component" value="Unassembled WGS sequence"/>
</dbReference>
<feature type="domain" description="HAT C-terminal dimerisation" evidence="1">
    <location>
        <begin position="87"/>
        <end position="150"/>
    </location>
</feature>
<feature type="non-terminal residue" evidence="2">
    <location>
        <position position="152"/>
    </location>
</feature>